<gene>
    <name evidence="2" type="ORF">BDCR2A_00241</name>
    <name evidence="1" type="ORF">BDCR2A_01643</name>
</gene>
<dbReference type="EMBL" id="AZIT01000001">
    <property type="protein sequence ID" value="ETZ18268.1"/>
    <property type="molecule type" value="Genomic_DNA"/>
</dbReference>
<accession>W6TIC0</accession>
<proteinExistence type="predicted"/>
<evidence type="ECO:0000313" key="2">
    <source>
        <dbReference type="EMBL" id="ETZ18268.1"/>
    </source>
</evidence>
<evidence type="ECO:0000313" key="1">
    <source>
        <dbReference type="EMBL" id="ETZ17444.1"/>
    </source>
</evidence>
<dbReference type="EMBL" id="AZIT01000047">
    <property type="protein sequence ID" value="ETZ17444.1"/>
    <property type="molecule type" value="Genomic_DNA"/>
</dbReference>
<protein>
    <submittedName>
        <fullName evidence="2">Putative tetratricopeptide repeat domain protein</fullName>
    </submittedName>
</protein>
<sequence>MEKLKEYIKINPNNPEALHALGIIEYTEYGNDKILKEVIKKFPNYTQNKTITEIIGK</sequence>
<dbReference type="Proteomes" id="UP000019148">
    <property type="component" value="Unassembled WGS sequence"/>
</dbReference>
<reference evidence="2 3" key="1">
    <citation type="submission" date="2013-12" db="EMBL/GenBank/DDBJ databases">
        <title>Comparative genomics of relapsing fever spirochetes.</title>
        <authorList>
            <person name="Schwan T.G."/>
            <person name="Raffel S.J."/>
            <person name="Porcella S.F."/>
        </authorList>
    </citation>
    <scope>NUCLEOTIDE SEQUENCE [LARGE SCALE GENOMIC DNA]</scope>
    <source>
        <strain evidence="2 3">CR2A</strain>
    </source>
</reference>
<name>W6TIC0_9SPIR</name>
<organism evidence="2 3">
    <name type="scientific">Borrelia duttonii CR2A</name>
    <dbReference type="NCBI Taxonomy" id="1432657"/>
    <lineage>
        <taxon>Bacteria</taxon>
        <taxon>Pseudomonadati</taxon>
        <taxon>Spirochaetota</taxon>
        <taxon>Spirochaetia</taxon>
        <taxon>Spirochaetales</taxon>
        <taxon>Borreliaceae</taxon>
        <taxon>Borrelia</taxon>
    </lineage>
</organism>
<evidence type="ECO:0000313" key="3">
    <source>
        <dbReference type="Proteomes" id="UP000019148"/>
    </source>
</evidence>
<dbReference type="PATRIC" id="fig|1432657.3.peg.1564"/>
<dbReference type="AlphaFoldDB" id="W6TIC0"/>
<comment type="caution">
    <text evidence="2">The sequence shown here is derived from an EMBL/GenBank/DDBJ whole genome shotgun (WGS) entry which is preliminary data.</text>
</comment>